<evidence type="ECO:0000313" key="2">
    <source>
        <dbReference type="EMBL" id="CAE7194060.1"/>
    </source>
</evidence>
<accession>A0A8H3E731</accession>
<proteinExistence type="predicted"/>
<feature type="non-terminal residue" evidence="2">
    <location>
        <position position="1"/>
    </location>
</feature>
<dbReference type="EMBL" id="CAJNJQ010003217">
    <property type="protein sequence ID" value="CAE7194060.1"/>
    <property type="molecule type" value="Genomic_DNA"/>
</dbReference>
<feature type="compositionally biased region" description="Acidic residues" evidence="1">
    <location>
        <begin position="1"/>
        <end position="19"/>
    </location>
</feature>
<dbReference type="AlphaFoldDB" id="A0A8H3E731"/>
<comment type="caution">
    <text evidence="2">The sequence shown here is derived from an EMBL/GenBank/DDBJ whole genome shotgun (WGS) entry which is preliminary data.</text>
</comment>
<evidence type="ECO:0000313" key="3">
    <source>
        <dbReference type="Proteomes" id="UP000663827"/>
    </source>
</evidence>
<evidence type="ECO:0000256" key="1">
    <source>
        <dbReference type="SAM" id="MobiDB-lite"/>
    </source>
</evidence>
<sequence length="174" mass="19224">MSDDEYFGDDDLFTSEELDNIPALNQPPSPVLVASNLPNPPVQLPPVVSSDTPGSSANNPIVVGPTNATKNKCETFDDYECFKGWTHAAPSPRQSFRHANRVVTASKSEEPLGQLAIEYIPVERRRAFSSAVTNLPHSRVETPKTIIALPGRFDRDGDPDRHLDYSRRGINLRN</sequence>
<dbReference type="Proteomes" id="UP000663827">
    <property type="component" value="Unassembled WGS sequence"/>
</dbReference>
<gene>
    <name evidence="2" type="ORF">RDB_LOCUS131029</name>
</gene>
<reference evidence="2" key="1">
    <citation type="submission" date="2021-01" db="EMBL/GenBank/DDBJ databases">
        <authorList>
            <person name="Kaushik A."/>
        </authorList>
    </citation>
    <scope>NUCLEOTIDE SEQUENCE</scope>
    <source>
        <strain evidence="2">AG5</strain>
    </source>
</reference>
<organism evidence="2 3">
    <name type="scientific">Rhizoctonia solani</name>
    <dbReference type="NCBI Taxonomy" id="456999"/>
    <lineage>
        <taxon>Eukaryota</taxon>
        <taxon>Fungi</taxon>
        <taxon>Dikarya</taxon>
        <taxon>Basidiomycota</taxon>
        <taxon>Agaricomycotina</taxon>
        <taxon>Agaricomycetes</taxon>
        <taxon>Cantharellales</taxon>
        <taxon>Ceratobasidiaceae</taxon>
        <taxon>Rhizoctonia</taxon>
    </lineage>
</organism>
<feature type="region of interest" description="Disordered" evidence="1">
    <location>
        <begin position="1"/>
        <end position="63"/>
    </location>
</feature>
<name>A0A8H3E731_9AGAM</name>
<protein>
    <submittedName>
        <fullName evidence="2">Uncharacterized protein</fullName>
    </submittedName>
</protein>